<evidence type="ECO:0000313" key="3">
    <source>
        <dbReference type="Proteomes" id="UP000838763"/>
    </source>
</evidence>
<dbReference type="PANTHER" id="PTHR41773:SF1">
    <property type="entry name" value="RELA_SPOT DOMAIN-CONTAINING PROTEIN"/>
    <property type="match status" value="1"/>
</dbReference>
<comment type="caution">
    <text evidence="2">The sequence shown here is derived from an EMBL/GenBank/DDBJ whole genome shotgun (WGS) entry which is preliminary data.</text>
</comment>
<organism evidence="2 3">
    <name type="scientific">Parascedosporium putredinis</name>
    <dbReference type="NCBI Taxonomy" id="1442378"/>
    <lineage>
        <taxon>Eukaryota</taxon>
        <taxon>Fungi</taxon>
        <taxon>Dikarya</taxon>
        <taxon>Ascomycota</taxon>
        <taxon>Pezizomycotina</taxon>
        <taxon>Sordariomycetes</taxon>
        <taxon>Hypocreomycetidae</taxon>
        <taxon>Microascales</taxon>
        <taxon>Microascaceae</taxon>
        <taxon>Parascedosporium</taxon>
    </lineage>
</organism>
<dbReference type="SMART" id="SM00954">
    <property type="entry name" value="RelA_SpoT"/>
    <property type="match status" value="1"/>
</dbReference>
<dbReference type="PANTHER" id="PTHR41773">
    <property type="entry name" value="GTP PYROPHOSPHATASE-RELATED"/>
    <property type="match status" value="1"/>
</dbReference>
<dbReference type="Gene3D" id="3.30.460.10">
    <property type="entry name" value="Beta Polymerase, domain 2"/>
    <property type="match status" value="1"/>
</dbReference>
<dbReference type="CDD" id="cd05399">
    <property type="entry name" value="NT_Rel-Spo_like"/>
    <property type="match status" value="1"/>
</dbReference>
<accession>A0A9P1MCS0</accession>
<name>A0A9P1MCS0_9PEZI</name>
<dbReference type="SUPFAM" id="SSF81301">
    <property type="entry name" value="Nucleotidyltransferase"/>
    <property type="match status" value="1"/>
</dbReference>
<dbReference type="InterPro" id="IPR007685">
    <property type="entry name" value="RelA_SpoT"/>
</dbReference>
<keyword evidence="3" id="KW-1185">Reference proteome</keyword>
<protein>
    <recommendedName>
        <fullName evidence="1">RelA/SpoT domain-containing protein</fullName>
    </recommendedName>
</protein>
<sequence>MDSNQMAMDIDLPSLAAIPGAWGDVPDQPLWAKVDQIIRSTGQNTAFRETFVNDIWPRLRSEYEVMVEFFRDYCRERLRQMGIHCEVHGRAKVQESVKKSLQRREDHLWRNEQKRYSSLHDIFDDIHDLAGIRIVLTYPGDLNRAISFIKQGFQTIGRETIFGPNRDVGKFWKPWFGTYETRNYRVKLTGEDGALCRFSDVLFEIQLTTFSNDLYNKLAHPFLYKGSAGPLTRQEEIVIDMSRGISHLYGLCLVYFQGKGDSTSGQVVHDELRRLAEGLEGSTPIVASKPVVEPGEQIRCEELFEAFESPPEECRSIAGLKSGWTRNLMRFGSPNSFPIQRTKMSLRLAGN</sequence>
<dbReference type="EMBL" id="CALLCH030000018">
    <property type="protein sequence ID" value="CAI4218649.1"/>
    <property type="molecule type" value="Genomic_DNA"/>
</dbReference>
<dbReference type="Proteomes" id="UP000838763">
    <property type="component" value="Unassembled WGS sequence"/>
</dbReference>
<evidence type="ECO:0000259" key="1">
    <source>
        <dbReference type="SMART" id="SM00954"/>
    </source>
</evidence>
<dbReference type="Pfam" id="PF04607">
    <property type="entry name" value="RelA_SpoT"/>
    <property type="match status" value="1"/>
</dbReference>
<reference evidence="2" key="1">
    <citation type="submission" date="2022-11" db="EMBL/GenBank/DDBJ databases">
        <authorList>
            <person name="Scott C."/>
            <person name="Bruce N."/>
        </authorList>
    </citation>
    <scope>NUCLEOTIDE SEQUENCE</scope>
</reference>
<feature type="domain" description="RelA/SpoT" evidence="1">
    <location>
        <begin position="89"/>
        <end position="230"/>
    </location>
</feature>
<proteinExistence type="predicted"/>
<evidence type="ECO:0000313" key="2">
    <source>
        <dbReference type="EMBL" id="CAI4218649.1"/>
    </source>
</evidence>
<gene>
    <name evidence="2" type="ORF">PPNO1_LOCUS8228</name>
</gene>
<dbReference type="GO" id="GO:0015969">
    <property type="term" value="P:guanosine tetraphosphate metabolic process"/>
    <property type="evidence" value="ECO:0007669"/>
    <property type="project" value="InterPro"/>
</dbReference>
<dbReference type="OrthoDB" id="538223at2759"/>
<dbReference type="AlphaFoldDB" id="A0A9P1MCS0"/>
<dbReference type="InterPro" id="IPR043519">
    <property type="entry name" value="NT_sf"/>
</dbReference>